<dbReference type="OrthoDB" id="3269001at2759"/>
<sequence>MKNMQQGPKWTPRCMFTTQSFDSWLEFFLSRKVIEDSLQATWTRHRTARCSAAFGSEMHDVQDSPAWQRLYDTVPSAHHLIFAIYVDWFNPYTNKIAGKKASSGTIMLYCLNLPPHLRYRPENTFIVGITPSPHAPNPTTISHLLDPIVESLAKYNISFSVPTFGNPAGVPITVKAVPLIADLEANNKVSGFLAHSAIMYCSFCLSTQDQIEDLNLQSFQIRNGQTAVEYTGHTTLTPTIMLPPDSPTPSPATLDTSPSTTPTQGLSPDMDVDDHNDPDFIPPLSLDSPPFDFSEPQLLSIRDCIQHVTLPTWVQRPPTNLGDPSHGKLKAHEYLTLFTAIFPIIIPELWHGPDTSDTDHEHLKCFHHLVSATNIIASFTTSFSRADDYTHNYIAYRALIQQLYPHFSSKPNHHYAMHNGDLMKRWGPLPCISEFFGERVNGMLQGTNTNQRLKICLIWCMIGDMDLTMLRQHSRRARLEALLYDGTKPGTKELASVLNPSPGIHVQDQSSAVSPTDAAEILARAPELDEEEYSALLQYLQNTGHIFRHWSDLPHPQNAAILPPRASKPLQIHRGEHTFSCQKSHQGNSSIYFYNPLVDSHATGFIESIWQIPLQGTLRTFFIVRQHQPLSPQEEEQAPFINFPGFRARILDSQLTDELIIIELTHILTHITIYKRPPGTYGINRETIVVCSALDRGRRHS</sequence>
<name>A0A409W7X8_9AGAR</name>
<feature type="region of interest" description="Disordered" evidence="1">
    <location>
        <begin position="236"/>
        <end position="274"/>
    </location>
</feature>
<organism evidence="2 3">
    <name type="scientific">Gymnopilus dilepis</name>
    <dbReference type="NCBI Taxonomy" id="231916"/>
    <lineage>
        <taxon>Eukaryota</taxon>
        <taxon>Fungi</taxon>
        <taxon>Dikarya</taxon>
        <taxon>Basidiomycota</taxon>
        <taxon>Agaricomycotina</taxon>
        <taxon>Agaricomycetes</taxon>
        <taxon>Agaricomycetidae</taxon>
        <taxon>Agaricales</taxon>
        <taxon>Agaricineae</taxon>
        <taxon>Hymenogastraceae</taxon>
        <taxon>Gymnopilus</taxon>
    </lineage>
</organism>
<evidence type="ECO:0000313" key="2">
    <source>
        <dbReference type="EMBL" id="PPQ74622.1"/>
    </source>
</evidence>
<dbReference type="InParanoid" id="A0A409W7X8"/>
<dbReference type="STRING" id="231916.A0A409W7X8"/>
<comment type="caution">
    <text evidence="2">The sequence shown here is derived from an EMBL/GenBank/DDBJ whole genome shotgun (WGS) entry which is preliminary data.</text>
</comment>
<evidence type="ECO:0000256" key="1">
    <source>
        <dbReference type="SAM" id="MobiDB-lite"/>
    </source>
</evidence>
<reference evidence="2 3" key="1">
    <citation type="journal article" date="2018" name="Evol. Lett.">
        <title>Horizontal gene cluster transfer increased hallucinogenic mushroom diversity.</title>
        <authorList>
            <person name="Reynolds H.T."/>
            <person name="Vijayakumar V."/>
            <person name="Gluck-Thaler E."/>
            <person name="Korotkin H.B."/>
            <person name="Matheny P.B."/>
            <person name="Slot J.C."/>
        </authorList>
    </citation>
    <scope>NUCLEOTIDE SEQUENCE [LARGE SCALE GENOMIC DNA]</scope>
    <source>
        <strain evidence="2 3">SRW20</strain>
    </source>
</reference>
<proteinExistence type="predicted"/>
<dbReference type="AlphaFoldDB" id="A0A409W7X8"/>
<dbReference type="EMBL" id="NHYE01005327">
    <property type="protein sequence ID" value="PPQ74622.1"/>
    <property type="molecule type" value="Genomic_DNA"/>
</dbReference>
<protein>
    <submittedName>
        <fullName evidence="2">Uncharacterized protein</fullName>
    </submittedName>
</protein>
<dbReference type="Proteomes" id="UP000284706">
    <property type="component" value="Unassembled WGS sequence"/>
</dbReference>
<keyword evidence="3" id="KW-1185">Reference proteome</keyword>
<evidence type="ECO:0000313" key="3">
    <source>
        <dbReference type="Proteomes" id="UP000284706"/>
    </source>
</evidence>
<feature type="compositionally biased region" description="Polar residues" evidence="1">
    <location>
        <begin position="251"/>
        <end position="266"/>
    </location>
</feature>
<accession>A0A409W7X8</accession>
<gene>
    <name evidence="2" type="ORF">CVT26_007466</name>
</gene>